<keyword evidence="1" id="KW-1133">Transmembrane helix</keyword>
<dbReference type="AlphaFoldDB" id="A0A4P7L2F7"/>
<gene>
    <name evidence="2" type="ORF">ArsFIN_54860</name>
</gene>
<organism evidence="2 3">
    <name type="scientific">Arsenophonus nasoniae</name>
    <name type="common">son-killer infecting Nasonia vitripennis</name>
    <dbReference type="NCBI Taxonomy" id="638"/>
    <lineage>
        <taxon>Bacteria</taxon>
        <taxon>Pseudomonadati</taxon>
        <taxon>Pseudomonadota</taxon>
        <taxon>Gammaproteobacteria</taxon>
        <taxon>Enterobacterales</taxon>
        <taxon>Morganellaceae</taxon>
        <taxon>Arsenophonus</taxon>
    </lineage>
</organism>
<feature type="transmembrane region" description="Helical" evidence="1">
    <location>
        <begin position="70"/>
        <end position="91"/>
    </location>
</feature>
<reference evidence="2 3" key="1">
    <citation type="submission" date="2019-03" db="EMBL/GenBank/DDBJ databases">
        <title>Long-read sequencing reveals hyperdense prophage content in a complex bacterial symbiont genome.</title>
        <authorList>
            <person name="Frost C.L."/>
            <person name="Siozios S."/>
            <person name="Nadal-Jimenez P."/>
            <person name="Brockhurst M.A."/>
            <person name="King K.C."/>
            <person name="Darby A.C."/>
            <person name="Hurst G.D.D."/>
        </authorList>
    </citation>
    <scope>NUCLEOTIDE SEQUENCE [LARGE SCALE GENOMIC DNA]</scope>
    <source>
        <strain evidence="2 3">FIN</strain>
        <plasmid evidence="3">parsfin12</plasmid>
    </source>
</reference>
<evidence type="ECO:0000256" key="1">
    <source>
        <dbReference type="SAM" id="Phobius"/>
    </source>
</evidence>
<feature type="transmembrane region" description="Helical" evidence="1">
    <location>
        <begin position="37"/>
        <end position="58"/>
    </location>
</feature>
<geneLocation type="plasmid" evidence="3">
    <name>parsfin12</name>
</geneLocation>
<evidence type="ECO:0000313" key="2">
    <source>
        <dbReference type="EMBL" id="QBY46875.1"/>
    </source>
</evidence>
<protein>
    <submittedName>
        <fullName evidence="2">Uncharacterized protein</fullName>
    </submittedName>
</protein>
<name>A0A4P7L2F7_9GAMM</name>
<dbReference type="Proteomes" id="UP000295134">
    <property type="component" value="Plasmid pArsFIN12"/>
</dbReference>
<accession>A0A4P7L2F7</accession>
<proteinExistence type="predicted"/>
<dbReference type="KEGG" id="ans:ArsFIN_54860"/>
<evidence type="ECO:0000313" key="3">
    <source>
        <dbReference type="Proteomes" id="UP000295134"/>
    </source>
</evidence>
<keyword evidence="2" id="KW-0614">Plasmid</keyword>
<sequence>MNEEKLITCPHCRSEIPLGANVCRGCQAEITYRTPKFFIIIGFLLPIFFGWYISRYSYEILGFNDLISKIFWVVITVIFWCIAYKICDYFFHERIHFERKKNT</sequence>
<keyword evidence="1" id="KW-0812">Transmembrane</keyword>
<keyword evidence="1" id="KW-0472">Membrane</keyword>
<dbReference type="EMBL" id="CP038624">
    <property type="protein sequence ID" value="QBY46875.1"/>
    <property type="molecule type" value="Genomic_DNA"/>
</dbReference>